<dbReference type="InterPro" id="IPR036249">
    <property type="entry name" value="Thioredoxin-like_sf"/>
</dbReference>
<keyword evidence="3" id="KW-0808">Transferase</keyword>
<keyword evidence="4" id="KW-1185">Reference proteome</keyword>
<feature type="domain" description="GST C-terminal" evidence="2">
    <location>
        <begin position="86"/>
        <end position="207"/>
    </location>
</feature>
<dbReference type="CDD" id="cd03188">
    <property type="entry name" value="GST_C_Beta"/>
    <property type="match status" value="1"/>
</dbReference>
<name>A0A2N7VLI7_9BURK</name>
<dbReference type="PROSITE" id="PS50405">
    <property type="entry name" value="GST_CTER"/>
    <property type="match status" value="1"/>
</dbReference>
<protein>
    <submittedName>
        <fullName evidence="3">Glutathione transferase GstA</fullName>
    </submittedName>
</protein>
<dbReference type="InterPro" id="IPR004046">
    <property type="entry name" value="GST_C"/>
</dbReference>
<dbReference type="Gene3D" id="1.20.1050.10">
    <property type="match status" value="1"/>
</dbReference>
<dbReference type="InterPro" id="IPR004045">
    <property type="entry name" value="Glutathione_S-Trfase_N"/>
</dbReference>
<evidence type="ECO:0000313" key="3">
    <source>
        <dbReference type="EMBL" id="PMS18009.1"/>
    </source>
</evidence>
<dbReference type="SUPFAM" id="SSF52833">
    <property type="entry name" value="Thioredoxin-like"/>
    <property type="match status" value="1"/>
</dbReference>
<dbReference type="InterPro" id="IPR036282">
    <property type="entry name" value="Glutathione-S-Trfase_C_sf"/>
</dbReference>
<dbReference type="PANTHER" id="PTHR44051">
    <property type="entry name" value="GLUTATHIONE S-TRANSFERASE-RELATED"/>
    <property type="match status" value="1"/>
</dbReference>
<reference evidence="3 4" key="1">
    <citation type="submission" date="2018-01" db="EMBL/GenBank/DDBJ databases">
        <title>Whole genome analyses suggest that Burkholderia sensu lato contains two further novel genera in the rhizoxinica-symbiotica group Mycetohabitans gen. nov., and Trinickia gen. nov.: implications for the evolution of diazotrophy and nodulation in the Burkholderiaceae.</title>
        <authorList>
            <person name="Estrada-de los Santos P."/>
            <person name="Palmer M."/>
            <person name="Chavez-Ramirez B."/>
            <person name="Beukes C."/>
            <person name="Steenkamp E.T."/>
            <person name="Hirsch A.M."/>
            <person name="Manyaka P."/>
            <person name="Maluk M."/>
            <person name="Lafos M."/>
            <person name="Crook M."/>
            <person name="Gross E."/>
            <person name="Simon M.F."/>
            <person name="Bueno dos Reis Junior F."/>
            <person name="Poole P.S."/>
            <person name="Venter S.N."/>
            <person name="James E.K."/>
        </authorList>
    </citation>
    <scope>NUCLEOTIDE SEQUENCE [LARGE SCALE GENOMIC DNA]</scope>
    <source>
        <strain evidence="3 4">GP25-8</strain>
    </source>
</reference>
<evidence type="ECO:0000259" key="2">
    <source>
        <dbReference type="PROSITE" id="PS50405"/>
    </source>
</evidence>
<dbReference type="NCBIfam" id="NF007831">
    <property type="entry name" value="PRK10542.1"/>
    <property type="match status" value="1"/>
</dbReference>
<accession>A0A2N7VLI7</accession>
<sequence length="207" mass="23074">MKLYYSPGVSSLAAHIVAKEGRIPLELVKVDLKTHRTESGEDFLGINPRGYVPALKLNDGELLTEGTVILEWLADEAPSASLMPTDTMARHRVRQWLAFIATELHKQCFYARAEMGPDTSTIARGKITRRLAEVNERLGRTPFLAGESFTVADAYLFTIVSWMPRFEVDLSAYPHLKAFAACMLERPAVREALTQEGLLGALIDRLN</sequence>
<organism evidence="3 4">
    <name type="scientific">Trinickia soli</name>
    <dbReference type="NCBI Taxonomy" id="380675"/>
    <lineage>
        <taxon>Bacteria</taxon>
        <taxon>Pseudomonadati</taxon>
        <taxon>Pseudomonadota</taxon>
        <taxon>Betaproteobacteria</taxon>
        <taxon>Burkholderiales</taxon>
        <taxon>Burkholderiaceae</taxon>
        <taxon>Trinickia</taxon>
    </lineage>
</organism>
<dbReference type="SFLD" id="SFLDG00358">
    <property type="entry name" value="Main_(cytGST)"/>
    <property type="match status" value="1"/>
</dbReference>
<dbReference type="GO" id="GO:0016740">
    <property type="term" value="F:transferase activity"/>
    <property type="evidence" value="ECO:0007669"/>
    <property type="project" value="UniProtKB-KW"/>
</dbReference>
<dbReference type="PROSITE" id="PS50404">
    <property type="entry name" value="GST_NTER"/>
    <property type="match status" value="1"/>
</dbReference>
<dbReference type="SFLD" id="SFLDG01150">
    <property type="entry name" value="Main.1:_Beta-like"/>
    <property type="match status" value="1"/>
</dbReference>
<dbReference type="PANTHER" id="PTHR44051:SF8">
    <property type="entry name" value="GLUTATHIONE S-TRANSFERASE GSTA"/>
    <property type="match status" value="1"/>
</dbReference>
<dbReference type="Proteomes" id="UP000235347">
    <property type="component" value="Unassembled WGS sequence"/>
</dbReference>
<dbReference type="SFLD" id="SFLDS00019">
    <property type="entry name" value="Glutathione_Transferase_(cytos"/>
    <property type="match status" value="1"/>
</dbReference>
<comment type="caution">
    <text evidence="3">The sequence shown here is derived from an EMBL/GenBank/DDBJ whole genome shotgun (WGS) entry which is preliminary data.</text>
</comment>
<dbReference type="InterPro" id="IPR040079">
    <property type="entry name" value="Glutathione_S-Trfase"/>
</dbReference>
<dbReference type="CDD" id="cd03057">
    <property type="entry name" value="GST_N_Beta"/>
    <property type="match status" value="1"/>
</dbReference>
<dbReference type="SUPFAM" id="SSF47616">
    <property type="entry name" value="GST C-terminal domain-like"/>
    <property type="match status" value="1"/>
</dbReference>
<evidence type="ECO:0000259" key="1">
    <source>
        <dbReference type="PROSITE" id="PS50404"/>
    </source>
</evidence>
<dbReference type="Pfam" id="PF00043">
    <property type="entry name" value="GST_C"/>
    <property type="match status" value="1"/>
</dbReference>
<dbReference type="RefSeq" id="WP_102612271.1">
    <property type="nucleotide sequence ID" value="NZ_CADIKD010000023.1"/>
</dbReference>
<evidence type="ECO:0000313" key="4">
    <source>
        <dbReference type="Proteomes" id="UP000235347"/>
    </source>
</evidence>
<feature type="domain" description="GST N-terminal" evidence="1">
    <location>
        <begin position="1"/>
        <end position="81"/>
    </location>
</feature>
<dbReference type="AlphaFoldDB" id="A0A2N7VLI7"/>
<dbReference type="Gene3D" id="3.40.30.10">
    <property type="entry name" value="Glutaredoxin"/>
    <property type="match status" value="1"/>
</dbReference>
<gene>
    <name evidence="3" type="ORF">C0Z19_23670</name>
</gene>
<dbReference type="InterPro" id="IPR010987">
    <property type="entry name" value="Glutathione-S-Trfase_C-like"/>
</dbReference>
<dbReference type="Pfam" id="PF13409">
    <property type="entry name" value="GST_N_2"/>
    <property type="match status" value="1"/>
</dbReference>
<dbReference type="EMBL" id="PNYB01000027">
    <property type="protein sequence ID" value="PMS18009.1"/>
    <property type="molecule type" value="Genomic_DNA"/>
</dbReference>
<proteinExistence type="predicted"/>